<dbReference type="GO" id="GO:0000145">
    <property type="term" value="C:exocyst"/>
    <property type="evidence" value="ECO:0007669"/>
    <property type="project" value="TreeGrafter"/>
</dbReference>
<dbReference type="PROSITE" id="PS50181">
    <property type="entry name" value="FBOX"/>
    <property type="match status" value="1"/>
</dbReference>
<gene>
    <name evidence="3" type="ORF">L201_006759</name>
</gene>
<keyword evidence="4" id="KW-1185">Reference proteome</keyword>
<feature type="domain" description="F-box" evidence="2">
    <location>
        <begin position="43"/>
        <end position="89"/>
    </location>
</feature>
<dbReference type="PANTHER" id="PTHR12100">
    <property type="entry name" value="SEC10"/>
    <property type="match status" value="1"/>
</dbReference>
<evidence type="ECO:0000313" key="4">
    <source>
        <dbReference type="Proteomes" id="UP001355207"/>
    </source>
</evidence>
<protein>
    <recommendedName>
        <fullName evidence="2">F-box domain-containing protein</fullName>
    </recommendedName>
</protein>
<dbReference type="InterPro" id="IPR048627">
    <property type="entry name" value="Sec10_HB"/>
</dbReference>
<evidence type="ECO:0000313" key="3">
    <source>
        <dbReference type="EMBL" id="WWC91812.1"/>
    </source>
</evidence>
<dbReference type="GeneID" id="91097428"/>
<feature type="region of interest" description="Disordered" evidence="1">
    <location>
        <begin position="97"/>
        <end position="137"/>
    </location>
</feature>
<dbReference type="GO" id="GO:0006887">
    <property type="term" value="P:exocytosis"/>
    <property type="evidence" value="ECO:0007669"/>
    <property type="project" value="TreeGrafter"/>
</dbReference>
<organism evidence="3 4">
    <name type="scientific">Kwoniella dendrophila CBS 6074</name>
    <dbReference type="NCBI Taxonomy" id="1295534"/>
    <lineage>
        <taxon>Eukaryota</taxon>
        <taxon>Fungi</taxon>
        <taxon>Dikarya</taxon>
        <taxon>Basidiomycota</taxon>
        <taxon>Agaricomycotina</taxon>
        <taxon>Tremellomycetes</taxon>
        <taxon>Tremellales</taxon>
        <taxon>Cryptococcaceae</taxon>
        <taxon>Kwoniella</taxon>
    </lineage>
</organism>
<feature type="region of interest" description="Disordered" evidence="1">
    <location>
        <begin position="653"/>
        <end position="691"/>
    </location>
</feature>
<dbReference type="InterPro" id="IPR001810">
    <property type="entry name" value="F-box_dom"/>
</dbReference>
<dbReference type="Proteomes" id="UP001355207">
    <property type="component" value="Chromosome 9"/>
</dbReference>
<feature type="compositionally biased region" description="Polar residues" evidence="1">
    <location>
        <begin position="193"/>
        <end position="205"/>
    </location>
</feature>
<dbReference type="SUPFAM" id="SSF81383">
    <property type="entry name" value="F-box domain"/>
    <property type="match status" value="1"/>
</dbReference>
<feature type="compositionally biased region" description="Low complexity" evidence="1">
    <location>
        <begin position="119"/>
        <end position="130"/>
    </location>
</feature>
<reference evidence="3 4" key="1">
    <citation type="submission" date="2024-01" db="EMBL/GenBank/DDBJ databases">
        <title>Comparative genomics of Cryptococcus and Kwoniella reveals pathogenesis evolution and contrasting modes of karyotype evolution via chromosome fusion or intercentromeric recombination.</title>
        <authorList>
            <person name="Coelho M.A."/>
            <person name="David-Palma M."/>
            <person name="Shea T."/>
            <person name="Bowers K."/>
            <person name="McGinley-Smith S."/>
            <person name="Mohammad A.W."/>
            <person name="Gnirke A."/>
            <person name="Yurkov A.M."/>
            <person name="Nowrousian M."/>
            <person name="Sun S."/>
            <person name="Cuomo C.A."/>
            <person name="Heitman J."/>
        </authorList>
    </citation>
    <scope>NUCLEOTIDE SEQUENCE [LARGE SCALE GENOMIC DNA]</scope>
    <source>
        <strain evidence="3 4">CBS 6074</strain>
    </source>
</reference>
<dbReference type="PANTHER" id="PTHR12100:SF1">
    <property type="entry name" value="RECYCLIN-1"/>
    <property type="match status" value="1"/>
</dbReference>
<feature type="region of interest" description="Disordered" evidence="1">
    <location>
        <begin position="1"/>
        <end position="21"/>
    </location>
</feature>
<feature type="compositionally biased region" description="Low complexity" evidence="1">
    <location>
        <begin position="211"/>
        <end position="222"/>
    </location>
</feature>
<dbReference type="GO" id="GO:0006893">
    <property type="term" value="P:Golgi to plasma membrane transport"/>
    <property type="evidence" value="ECO:0007669"/>
    <property type="project" value="TreeGrafter"/>
</dbReference>
<dbReference type="RefSeq" id="XP_066078574.1">
    <property type="nucleotide sequence ID" value="XM_066222477.1"/>
</dbReference>
<dbReference type="InterPro" id="IPR009976">
    <property type="entry name" value="Sec10-like"/>
</dbReference>
<feature type="compositionally biased region" description="Polar residues" evidence="1">
    <location>
        <begin position="676"/>
        <end position="688"/>
    </location>
</feature>
<evidence type="ECO:0000256" key="1">
    <source>
        <dbReference type="SAM" id="MobiDB-lite"/>
    </source>
</evidence>
<dbReference type="Pfam" id="PF07393">
    <property type="entry name" value="Sec10_HB"/>
    <property type="match status" value="1"/>
</dbReference>
<evidence type="ECO:0000259" key="2">
    <source>
        <dbReference type="PROSITE" id="PS50181"/>
    </source>
</evidence>
<proteinExistence type="predicted"/>
<feature type="region of interest" description="Disordered" evidence="1">
    <location>
        <begin position="154"/>
        <end position="222"/>
    </location>
</feature>
<dbReference type="AlphaFoldDB" id="A0AAX4K4P0"/>
<dbReference type="EMBL" id="CP144106">
    <property type="protein sequence ID" value="WWC91812.1"/>
    <property type="molecule type" value="Genomic_DNA"/>
</dbReference>
<dbReference type="InterPro" id="IPR036047">
    <property type="entry name" value="F-box-like_dom_sf"/>
</dbReference>
<name>A0AAX4K4P0_9TREE</name>
<sequence length="1029" mass="115043">MDKWAPIAPSKPGGRSNSHNLSTRFASVLKPSKLSARGSISSGPLIGRWPENVVLRIIEFLPIPDLPNVARSNRALSRLVRDERGWEVRCKWLGLLPDNTSTSPEKPKKELQKPIQTPKKSSFSIPSKSRVSIDDDFGDFSTQNNDVFEDVDFGDFEGAKPNGAGGGGITNGGNSFNQKENNLLDFDDLPLPSNTKSTGSGQQKTGFFALPTPTATPTKPKSSYSFSSSSYNGFGNTTNNTPGPYYKSYKNHHLSMIPYCNHLRSSHSPSSTLALLFPAKPSGVPPTLEEQSDLLLTLILFLSSNLQPLRDWGFLRQALLSSIDRFDSTCLISFELSDSKKDESGMKLSAESSWKLWQVILNQDRSSSRSRDQWECGRVWIEKREVFYDTARWDSSENIIKVQTPTGATTRQLDFTPMDAFISHVLGAFRIDAEFAKRVFPPNARVILSFCDRVASDVIGEYIHPLLSQARAVSQDLFLQATAATFVQAWKLVDLVMEVLGDDQSSIPKTKVEDTVFRMFEQHLDEYLDDETERVKHHLEDICKAWDQQLGASDSAKRTQGSGPTFLTSENPDQVKRNVLAGFKDALLLPVTIVPRTVTFATNAIVTGSTQAVSGLAMLNPQKWTGSNGKIVKKEEEGGDVVFEVPDSAEIKEKSQIDDDEDEVINEKSDDIDELPTSNEKMDNTTTQDAKEDNSFDKLQLLVSLDTALELIQADRDSLKRAETFAKYPGRSGLHVREAIEEIFILMLKAAGDRHIAPGFRIATNQMSTYKPSEHETTTSVAPLLQFFELVHIGDTIQSMIQVYFDKELSPYVDKTDFLNAVMREKKRFESVLDDAVAAGLNAGIEVLMNQVEHIIITKTGPREYYPVEGTPLDLGPTKGCQEAIKCLEMHCNLLRGSTSKEVLEVFYQEVGIRLQAILQRHLKRQIISLEGGFQIIADLNTYHSFVASLKQQRITEDFANLKMLGHVYIVSDAKDLAQIVRDVTRYGGTFTPEDIYEFIQRRSDWKKIEKTVDKAMYALSVREDCVIM</sequence>
<feature type="compositionally biased region" description="Acidic residues" evidence="1">
    <location>
        <begin position="658"/>
        <end position="674"/>
    </location>
</feature>
<accession>A0AAX4K4P0</accession>